<evidence type="ECO:0000313" key="7">
    <source>
        <dbReference type="Proteomes" id="UP000600214"/>
    </source>
</evidence>
<evidence type="ECO:0000256" key="4">
    <source>
        <dbReference type="ARBA" id="ARBA00023136"/>
    </source>
</evidence>
<protein>
    <recommendedName>
        <fullName evidence="8">DoxX-like family protein</fullName>
    </recommendedName>
</protein>
<feature type="transmembrane region" description="Helical" evidence="5">
    <location>
        <begin position="47"/>
        <end position="68"/>
    </location>
</feature>
<dbReference type="EMBL" id="BMIA01000001">
    <property type="protein sequence ID" value="GGH20120.1"/>
    <property type="molecule type" value="Genomic_DNA"/>
</dbReference>
<name>A0ABQ1YBP8_9BACT</name>
<reference evidence="7" key="1">
    <citation type="journal article" date="2019" name="Int. J. Syst. Evol. Microbiol.">
        <title>The Global Catalogue of Microorganisms (GCM) 10K type strain sequencing project: providing services to taxonomists for standard genome sequencing and annotation.</title>
        <authorList>
            <consortium name="The Broad Institute Genomics Platform"/>
            <consortium name="The Broad Institute Genome Sequencing Center for Infectious Disease"/>
            <person name="Wu L."/>
            <person name="Ma J."/>
        </authorList>
    </citation>
    <scope>NUCLEOTIDE SEQUENCE [LARGE SCALE GENOMIC DNA]</scope>
    <source>
        <strain evidence="7">CGMCC 1.15288</strain>
    </source>
</reference>
<feature type="transmembrane region" description="Helical" evidence="5">
    <location>
        <begin position="74"/>
        <end position="91"/>
    </location>
</feature>
<evidence type="ECO:0000313" key="6">
    <source>
        <dbReference type="EMBL" id="GGH20120.1"/>
    </source>
</evidence>
<keyword evidence="7" id="KW-1185">Reference proteome</keyword>
<keyword evidence="4 5" id="KW-0472">Membrane</keyword>
<evidence type="ECO:0008006" key="8">
    <source>
        <dbReference type="Google" id="ProtNLM"/>
    </source>
</evidence>
<accession>A0ABQ1YBP8</accession>
<comment type="caution">
    <text evidence="6">The sequence shown here is derived from an EMBL/GenBank/DDBJ whole genome shotgun (WGS) entry which is preliminary data.</text>
</comment>
<keyword evidence="2 5" id="KW-0812">Transmembrane</keyword>
<gene>
    <name evidence="6" type="ORF">GCM10007423_00320</name>
</gene>
<dbReference type="Proteomes" id="UP000600214">
    <property type="component" value="Unassembled WGS sequence"/>
</dbReference>
<feature type="transmembrane region" description="Helical" evidence="5">
    <location>
        <begin position="20"/>
        <end position="40"/>
    </location>
</feature>
<evidence type="ECO:0000256" key="3">
    <source>
        <dbReference type="ARBA" id="ARBA00022989"/>
    </source>
</evidence>
<evidence type="ECO:0000256" key="2">
    <source>
        <dbReference type="ARBA" id="ARBA00022692"/>
    </source>
</evidence>
<comment type="subcellular location">
    <subcellularLocation>
        <location evidence="1">Membrane</location>
        <topology evidence="1">Multi-pass membrane protein</topology>
    </subcellularLocation>
</comment>
<keyword evidence="3 5" id="KW-1133">Transmembrane helix</keyword>
<proteinExistence type="predicted"/>
<organism evidence="6 7">
    <name type="scientific">Dyadobacter endophyticus</name>
    <dbReference type="NCBI Taxonomy" id="1749036"/>
    <lineage>
        <taxon>Bacteria</taxon>
        <taxon>Pseudomonadati</taxon>
        <taxon>Bacteroidota</taxon>
        <taxon>Cytophagia</taxon>
        <taxon>Cytophagales</taxon>
        <taxon>Spirosomataceae</taxon>
        <taxon>Dyadobacter</taxon>
    </lineage>
</organism>
<sequence length="102" mass="11013">MKLFKPDGLPFPWIKNNPGLVLLTGVVDLLGGIGILLPAVLRIRPVLTVFAAYGIIALMAIAIIFHVSRGEAKNIGFNIFVLSLAAFVAWGRQKGPENNIPH</sequence>
<dbReference type="InterPro" id="IPR032808">
    <property type="entry name" value="DoxX"/>
</dbReference>
<evidence type="ECO:0000256" key="1">
    <source>
        <dbReference type="ARBA" id="ARBA00004141"/>
    </source>
</evidence>
<dbReference type="Pfam" id="PF13564">
    <property type="entry name" value="DoxX_2"/>
    <property type="match status" value="1"/>
</dbReference>
<evidence type="ECO:0000256" key="5">
    <source>
        <dbReference type="SAM" id="Phobius"/>
    </source>
</evidence>